<gene>
    <name evidence="2" type="ORF">E2C01_064618</name>
</gene>
<dbReference type="GO" id="GO:0003824">
    <property type="term" value="F:catalytic activity"/>
    <property type="evidence" value="ECO:0007669"/>
    <property type="project" value="InterPro"/>
</dbReference>
<dbReference type="Proteomes" id="UP000324222">
    <property type="component" value="Unassembled WGS sequence"/>
</dbReference>
<accession>A0A5B7HGL9</accession>
<protein>
    <recommendedName>
        <fullName evidence="1">Endonuclease/exonuclease/phosphatase domain-containing protein</fullName>
    </recommendedName>
</protein>
<organism evidence="2 3">
    <name type="scientific">Portunus trituberculatus</name>
    <name type="common">Swimming crab</name>
    <name type="synonym">Neptunus trituberculatus</name>
    <dbReference type="NCBI Taxonomy" id="210409"/>
    <lineage>
        <taxon>Eukaryota</taxon>
        <taxon>Metazoa</taxon>
        <taxon>Ecdysozoa</taxon>
        <taxon>Arthropoda</taxon>
        <taxon>Crustacea</taxon>
        <taxon>Multicrustacea</taxon>
        <taxon>Malacostraca</taxon>
        <taxon>Eumalacostraca</taxon>
        <taxon>Eucarida</taxon>
        <taxon>Decapoda</taxon>
        <taxon>Pleocyemata</taxon>
        <taxon>Brachyura</taxon>
        <taxon>Eubrachyura</taxon>
        <taxon>Portunoidea</taxon>
        <taxon>Portunidae</taxon>
        <taxon>Portuninae</taxon>
        <taxon>Portunus</taxon>
    </lineage>
</organism>
<dbReference type="OrthoDB" id="6776451at2759"/>
<keyword evidence="3" id="KW-1185">Reference proteome</keyword>
<dbReference type="Gene3D" id="3.60.10.10">
    <property type="entry name" value="Endonuclease/exonuclease/phosphatase"/>
    <property type="match status" value="1"/>
</dbReference>
<dbReference type="PANTHER" id="PTHR33273">
    <property type="entry name" value="DOMAIN-CONTAINING PROTEIN, PUTATIVE-RELATED"/>
    <property type="match status" value="1"/>
</dbReference>
<dbReference type="SUPFAM" id="SSF56219">
    <property type="entry name" value="DNase I-like"/>
    <property type="match status" value="1"/>
</dbReference>
<sequence>MLPDSEYNLPGYQTFLLPQVEGTRGLATFVRNTIPAEVVARPPDCWEGNEVLGVKIHKRSEEIVLYVYRKPNIDFTAGELFSTTYQEKVVIGGDFNAHHPTINPNVNQANPTGTHIATLLDKMPENTLITEAEATHVRGGTLDLTFVSTNLTPNVHWNLHPTLTSDHFAVHITLFNLEPASVPMPLPKWNVKKKDWEVFQQELDTWSRNYEAPINIHEAETHLV</sequence>
<dbReference type="PANTHER" id="PTHR33273:SF4">
    <property type="entry name" value="ENDONUCLEASE_EXONUCLEASE_PHOSPHATASE DOMAIN-CONTAINING PROTEIN"/>
    <property type="match status" value="1"/>
</dbReference>
<name>A0A5B7HGL9_PORTR</name>
<evidence type="ECO:0000259" key="1">
    <source>
        <dbReference type="Pfam" id="PF14529"/>
    </source>
</evidence>
<dbReference type="EMBL" id="VSRR010031007">
    <property type="protein sequence ID" value="MPC70372.1"/>
    <property type="molecule type" value="Genomic_DNA"/>
</dbReference>
<comment type="caution">
    <text evidence="2">The sequence shown here is derived from an EMBL/GenBank/DDBJ whole genome shotgun (WGS) entry which is preliminary data.</text>
</comment>
<proteinExistence type="predicted"/>
<evidence type="ECO:0000313" key="3">
    <source>
        <dbReference type="Proteomes" id="UP000324222"/>
    </source>
</evidence>
<reference evidence="2 3" key="1">
    <citation type="submission" date="2019-05" db="EMBL/GenBank/DDBJ databases">
        <title>Another draft genome of Portunus trituberculatus and its Hox gene families provides insights of decapod evolution.</title>
        <authorList>
            <person name="Jeong J.-H."/>
            <person name="Song I."/>
            <person name="Kim S."/>
            <person name="Choi T."/>
            <person name="Kim D."/>
            <person name="Ryu S."/>
            <person name="Kim W."/>
        </authorList>
    </citation>
    <scope>NUCLEOTIDE SEQUENCE [LARGE SCALE GENOMIC DNA]</scope>
    <source>
        <tissue evidence="2">Muscle</tissue>
    </source>
</reference>
<dbReference type="AlphaFoldDB" id="A0A5B7HGL9"/>
<feature type="domain" description="Endonuclease/exonuclease/phosphatase" evidence="1">
    <location>
        <begin position="65"/>
        <end position="170"/>
    </location>
</feature>
<evidence type="ECO:0000313" key="2">
    <source>
        <dbReference type="EMBL" id="MPC70372.1"/>
    </source>
</evidence>
<dbReference type="Pfam" id="PF14529">
    <property type="entry name" value="Exo_endo_phos_2"/>
    <property type="match status" value="1"/>
</dbReference>
<dbReference type="InterPro" id="IPR005135">
    <property type="entry name" value="Endo/exonuclease/phosphatase"/>
</dbReference>
<dbReference type="InterPro" id="IPR036691">
    <property type="entry name" value="Endo/exonu/phosph_ase_sf"/>
</dbReference>